<gene>
    <name evidence="1" type="ORF">DPMN_141449</name>
</gene>
<accession>A0A9D4JL99</accession>
<dbReference type="Proteomes" id="UP000828390">
    <property type="component" value="Unassembled WGS sequence"/>
</dbReference>
<sequence>MQTNGTPGDLQPRHTNIDHRVYKTAMASTVNSLSPILELHLRSVFVPNFRQHCRQCDVTDVTIKARLYRKQQTRFL</sequence>
<reference evidence="1" key="2">
    <citation type="submission" date="2020-11" db="EMBL/GenBank/DDBJ databases">
        <authorList>
            <person name="McCartney M.A."/>
            <person name="Auch B."/>
            <person name="Kono T."/>
            <person name="Mallez S."/>
            <person name="Becker A."/>
            <person name="Gohl D.M."/>
            <person name="Silverstein K.A.T."/>
            <person name="Koren S."/>
            <person name="Bechman K.B."/>
            <person name="Herman A."/>
            <person name="Abrahante J.E."/>
            <person name="Garbe J."/>
        </authorList>
    </citation>
    <scope>NUCLEOTIDE SEQUENCE</scope>
    <source>
        <strain evidence="1">Duluth1</strain>
        <tissue evidence="1">Whole animal</tissue>
    </source>
</reference>
<dbReference type="EMBL" id="JAIWYP010000006">
    <property type="protein sequence ID" value="KAH3813003.1"/>
    <property type="molecule type" value="Genomic_DNA"/>
</dbReference>
<keyword evidence="2" id="KW-1185">Reference proteome</keyword>
<name>A0A9D4JL99_DREPO</name>
<evidence type="ECO:0000313" key="1">
    <source>
        <dbReference type="EMBL" id="KAH3813003.1"/>
    </source>
</evidence>
<proteinExistence type="predicted"/>
<comment type="caution">
    <text evidence="1">The sequence shown here is derived from an EMBL/GenBank/DDBJ whole genome shotgun (WGS) entry which is preliminary data.</text>
</comment>
<reference evidence="1" key="1">
    <citation type="journal article" date="2019" name="bioRxiv">
        <title>The Genome of the Zebra Mussel, Dreissena polymorpha: A Resource for Invasive Species Research.</title>
        <authorList>
            <person name="McCartney M.A."/>
            <person name="Auch B."/>
            <person name="Kono T."/>
            <person name="Mallez S."/>
            <person name="Zhang Y."/>
            <person name="Obille A."/>
            <person name="Becker A."/>
            <person name="Abrahante J.E."/>
            <person name="Garbe J."/>
            <person name="Badalamenti J.P."/>
            <person name="Herman A."/>
            <person name="Mangelson H."/>
            <person name="Liachko I."/>
            <person name="Sullivan S."/>
            <person name="Sone E.D."/>
            <person name="Koren S."/>
            <person name="Silverstein K.A.T."/>
            <person name="Beckman K.B."/>
            <person name="Gohl D.M."/>
        </authorList>
    </citation>
    <scope>NUCLEOTIDE SEQUENCE</scope>
    <source>
        <strain evidence="1">Duluth1</strain>
        <tissue evidence="1">Whole animal</tissue>
    </source>
</reference>
<dbReference type="AlphaFoldDB" id="A0A9D4JL99"/>
<protein>
    <submittedName>
        <fullName evidence="1">Uncharacterized protein</fullName>
    </submittedName>
</protein>
<organism evidence="1 2">
    <name type="scientific">Dreissena polymorpha</name>
    <name type="common">Zebra mussel</name>
    <name type="synonym">Mytilus polymorpha</name>
    <dbReference type="NCBI Taxonomy" id="45954"/>
    <lineage>
        <taxon>Eukaryota</taxon>
        <taxon>Metazoa</taxon>
        <taxon>Spiralia</taxon>
        <taxon>Lophotrochozoa</taxon>
        <taxon>Mollusca</taxon>
        <taxon>Bivalvia</taxon>
        <taxon>Autobranchia</taxon>
        <taxon>Heteroconchia</taxon>
        <taxon>Euheterodonta</taxon>
        <taxon>Imparidentia</taxon>
        <taxon>Neoheterodontei</taxon>
        <taxon>Myida</taxon>
        <taxon>Dreissenoidea</taxon>
        <taxon>Dreissenidae</taxon>
        <taxon>Dreissena</taxon>
    </lineage>
</organism>
<evidence type="ECO:0000313" key="2">
    <source>
        <dbReference type="Proteomes" id="UP000828390"/>
    </source>
</evidence>